<evidence type="ECO:0000259" key="2">
    <source>
        <dbReference type="Pfam" id="PF03861"/>
    </source>
</evidence>
<dbReference type="Proteomes" id="UP001500033">
    <property type="component" value="Unassembled WGS sequence"/>
</dbReference>
<gene>
    <name evidence="3" type="ORF">GCM10009576_084020</name>
</gene>
<name>A0ABN1SMK3_9ACTN</name>
<dbReference type="Gene3D" id="1.10.10.10">
    <property type="entry name" value="Winged helix-like DNA-binding domain superfamily/Winged helix DNA-binding domain"/>
    <property type="match status" value="1"/>
</dbReference>
<organism evidence="3 4">
    <name type="scientific">Streptomyces rhizosphaericus</name>
    <dbReference type="NCBI Taxonomy" id="114699"/>
    <lineage>
        <taxon>Bacteria</taxon>
        <taxon>Bacillati</taxon>
        <taxon>Actinomycetota</taxon>
        <taxon>Actinomycetes</taxon>
        <taxon>Kitasatosporales</taxon>
        <taxon>Streptomycetaceae</taxon>
        <taxon>Streptomyces</taxon>
        <taxon>Streptomyces violaceusniger group</taxon>
    </lineage>
</organism>
<dbReference type="InterPro" id="IPR036388">
    <property type="entry name" value="WH-like_DNA-bd_sf"/>
</dbReference>
<proteinExistence type="predicted"/>
<accession>A0ABN1SMK3</accession>
<keyword evidence="4" id="KW-1185">Reference proteome</keyword>
<protein>
    <recommendedName>
        <fullName evidence="2">ANTAR domain-containing protein</fullName>
    </recommendedName>
</protein>
<feature type="compositionally biased region" description="Basic and acidic residues" evidence="1">
    <location>
        <begin position="104"/>
        <end position="113"/>
    </location>
</feature>
<feature type="region of interest" description="Disordered" evidence="1">
    <location>
        <begin position="65"/>
        <end position="113"/>
    </location>
</feature>
<dbReference type="EMBL" id="BAAAIE010000089">
    <property type="protein sequence ID" value="GAA0997870.1"/>
    <property type="molecule type" value="Genomic_DNA"/>
</dbReference>
<evidence type="ECO:0000313" key="3">
    <source>
        <dbReference type="EMBL" id="GAA0997870.1"/>
    </source>
</evidence>
<sequence>MDEEPPGDRSGPGALRASFGCTAEDAWEILVEVSQNSNVKLRTVAEQVMTAVTGQEPAEAVRWRDRLPELAAGPSMATRPGQCSHDHRAERRQPRTSGAGRRPRAGEEERRHP</sequence>
<evidence type="ECO:0000313" key="4">
    <source>
        <dbReference type="Proteomes" id="UP001500033"/>
    </source>
</evidence>
<evidence type="ECO:0000256" key="1">
    <source>
        <dbReference type="SAM" id="MobiDB-lite"/>
    </source>
</evidence>
<dbReference type="InterPro" id="IPR005561">
    <property type="entry name" value="ANTAR"/>
</dbReference>
<comment type="caution">
    <text evidence="3">The sequence shown here is derived from an EMBL/GenBank/DDBJ whole genome shotgun (WGS) entry which is preliminary data.</text>
</comment>
<feature type="domain" description="ANTAR" evidence="2">
    <location>
        <begin position="13"/>
        <end position="48"/>
    </location>
</feature>
<dbReference type="Pfam" id="PF03861">
    <property type="entry name" value="ANTAR"/>
    <property type="match status" value="1"/>
</dbReference>
<reference evidence="4" key="1">
    <citation type="journal article" date="2019" name="Int. J. Syst. Evol. Microbiol.">
        <title>The Global Catalogue of Microorganisms (GCM) 10K type strain sequencing project: providing services to taxonomists for standard genome sequencing and annotation.</title>
        <authorList>
            <consortium name="The Broad Institute Genomics Platform"/>
            <consortium name="The Broad Institute Genome Sequencing Center for Infectious Disease"/>
            <person name="Wu L."/>
            <person name="Ma J."/>
        </authorList>
    </citation>
    <scope>NUCLEOTIDE SEQUENCE [LARGE SCALE GENOMIC DNA]</scope>
    <source>
        <strain evidence="4">JCM 11445</strain>
    </source>
</reference>
<feature type="compositionally biased region" description="Basic and acidic residues" evidence="1">
    <location>
        <begin position="84"/>
        <end position="93"/>
    </location>
</feature>